<name>A0A7W8IRT8_9BACL</name>
<keyword evidence="2" id="KW-1185">Reference proteome</keyword>
<dbReference type="AlphaFoldDB" id="A0A7W8IRT8"/>
<dbReference type="EMBL" id="JACHEP010000017">
    <property type="protein sequence ID" value="MBB5325536.1"/>
    <property type="molecule type" value="Genomic_DNA"/>
</dbReference>
<dbReference type="RefSeq" id="WP_183255168.1">
    <property type="nucleotide sequence ID" value="NZ_JACHEP010000017.1"/>
</dbReference>
<reference evidence="1 2" key="1">
    <citation type="submission" date="2020-08" db="EMBL/GenBank/DDBJ databases">
        <title>Genomic Encyclopedia of Type Strains, Phase IV (KMG-IV): sequencing the most valuable type-strain genomes for metagenomic binning, comparative biology and taxonomic classification.</title>
        <authorList>
            <person name="Goeker M."/>
        </authorList>
    </citation>
    <scope>NUCLEOTIDE SEQUENCE [LARGE SCALE GENOMIC DNA]</scope>
    <source>
        <strain evidence="1 2">DSM 16325</strain>
    </source>
</reference>
<dbReference type="Pfam" id="PF14153">
    <property type="entry name" value="Spore_coat_CotO"/>
    <property type="match status" value="1"/>
</dbReference>
<sequence>MKQIVPNEPLLYIVQPKLEPKVSHMQQSFQTKKALNRANKFESKQIHPKQFQEMTLEEQVQFLTKLPNQLSAIKCKIVTKKGEYQGFISEYRNGHVKFQIEKGDKITIPFKQIVSVSLIGFGKEN</sequence>
<evidence type="ECO:0000313" key="2">
    <source>
        <dbReference type="Proteomes" id="UP000520011"/>
    </source>
</evidence>
<organism evidence="1 2">
    <name type="scientific">Anoxybacteroides tepidamans</name>
    <dbReference type="NCBI Taxonomy" id="265948"/>
    <lineage>
        <taxon>Bacteria</taxon>
        <taxon>Bacillati</taxon>
        <taxon>Bacillota</taxon>
        <taxon>Bacilli</taxon>
        <taxon>Bacillales</taxon>
        <taxon>Anoxybacillaceae</taxon>
        <taxon>Anoxybacteroides</taxon>
    </lineage>
</organism>
<protein>
    <recommendedName>
        <fullName evidence="3">Spore coat protein CotO</fullName>
    </recommendedName>
</protein>
<dbReference type="InterPro" id="IPR025439">
    <property type="entry name" value="Spore_coat_CotO"/>
</dbReference>
<dbReference type="Proteomes" id="UP000520011">
    <property type="component" value="Unassembled WGS sequence"/>
</dbReference>
<evidence type="ECO:0000313" key="1">
    <source>
        <dbReference type="EMBL" id="MBB5325536.1"/>
    </source>
</evidence>
<gene>
    <name evidence="1" type="ORF">HNQ34_002637</name>
</gene>
<comment type="caution">
    <text evidence="1">The sequence shown here is derived from an EMBL/GenBank/DDBJ whole genome shotgun (WGS) entry which is preliminary data.</text>
</comment>
<accession>A0A7W8IRT8</accession>
<proteinExistence type="predicted"/>
<evidence type="ECO:0008006" key="3">
    <source>
        <dbReference type="Google" id="ProtNLM"/>
    </source>
</evidence>